<dbReference type="Proteomes" id="UP001231189">
    <property type="component" value="Unassembled WGS sequence"/>
</dbReference>
<name>A0AAD8VPV5_LOLMU</name>
<dbReference type="Pfam" id="PF00651">
    <property type="entry name" value="BTB"/>
    <property type="match status" value="1"/>
</dbReference>
<dbReference type="Gene3D" id="1.25.40.420">
    <property type="match status" value="1"/>
</dbReference>
<evidence type="ECO:0000256" key="2">
    <source>
        <dbReference type="ARBA" id="ARBA00010846"/>
    </source>
</evidence>
<dbReference type="SUPFAM" id="SSF54695">
    <property type="entry name" value="POZ domain"/>
    <property type="match status" value="1"/>
</dbReference>
<dbReference type="PANTHER" id="PTHR26379:SF381">
    <property type="entry name" value="OS10G0429300 PROTEIN"/>
    <property type="match status" value="1"/>
</dbReference>
<evidence type="ECO:0000313" key="6">
    <source>
        <dbReference type="Proteomes" id="UP001231189"/>
    </source>
</evidence>
<dbReference type="PANTHER" id="PTHR26379">
    <property type="entry name" value="BTB/POZ AND MATH DOMAIN-CONTAINING PROTEIN 1"/>
    <property type="match status" value="1"/>
</dbReference>
<reference evidence="5" key="1">
    <citation type="submission" date="2023-07" db="EMBL/GenBank/DDBJ databases">
        <title>A chromosome-level genome assembly of Lolium multiflorum.</title>
        <authorList>
            <person name="Chen Y."/>
            <person name="Copetti D."/>
            <person name="Kolliker R."/>
            <person name="Studer B."/>
        </authorList>
    </citation>
    <scope>NUCLEOTIDE SEQUENCE</scope>
    <source>
        <strain evidence="5">02402/16</strain>
        <tissue evidence="5">Leaf</tissue>
    </source>
</reference>
<organism evidence="5 6">
    <name type="scientific">Lolium multiflorum</name>
    <name type="common">Italian ryegrass</name>
    <name type="synonym">Lolium perenne subsp. multiflorum</name>
    <dbReference type="NCBI Taxonomy" id="4521"/>
    <lineage>
        <taxon>Eukaryota</taxon>
        <taxon>Viridiplantae</taxon>
        <taxon>Streptophyta</taxon>
        <taxon>Embryophyta</taxon>
        <taxon>Tracheophyta</taxon>
        <taxon>Spermatophyta</taxon>
        <taxon>Magnoliopsida</taxon>
        <taxon>Liliopsida</taxon>
        <taxon>Poales</taxon>
        <taxon>Poaceae</taxon>
        <taxon>BOP clade</taxon>
        <taxon>Pooideae</taxon>
        <taxon>Poodae</taxon>
        <taxon>Poeae</taxon>
        <taxon>Poeae Chloroplast Group 2 (Poeae type)</taxon>
        <taxon>Loliodinae</taxon>
        <taxon>Loliinae</taxon>
        <taxon>Lolium</taxon>
    </lineage>
</organism>
<dbReference type="Gene3D" id="3.30.710.10">
    <property type="entry name" value="Potassium Channel Kv1.1, Chain A"/>
    <property type="match status" value="1"/>
</dbReference>
<dbReference type="GO" id="GO:0016567">
    <property type="term" value="P:protein ubiquitination"/>
    <property type="evidence" value="ECO:0007669"/>
    <property type="project" value="InterPro"/>
</dbReference>
<gene>
    <name evidence="5" type="ORF">QYE76_036111</name>
</gene>
<comment type="pathway">
    <text evidence="1">Protein modification; protein ubiquitination.</text>
</comment>
<sequence>MAFAGVSLIADGKLMGTDGSSPTPTINAKAASGYHLLVVEGHSRTAAHHPLTCIRSRPFIIGGHRWCILYYPHGRSPDDAGFISLHLSSEHGVKRTNFEFSFVDETEKQEPAHIRAGRRVPIYGCYSAGYGRFVKRDALEKSKHLRDDSFTIRCDVVVAQEDVTSPCVEVPPSNMKRDFTDLLLTGEGADVVFRIDGDTFAAHRCVLAARSAVFKAMLFGPMKEGSAGTVVQIDDMDATVFKAMLVFIYGDSLPAEEGGDGDGVVLLQHLLEAADMYGIPRLSAMCEKRLCEHIGVSTAMSILALADHHGCHGLKEACYEFLSCPVNLRAVVAMDGFDHLCGSCPPLIKDLVIDMLQPAGA</sequence>
<dbReference type="InterPro" id="IPR011333">
    <property type="entry name" value="SKP1/BTB/POZ_sf"/>
</dbReference>
<evidence type="ECO:0000259" key="3">
    <source>
        <dbReference type="PROSITE" id="PS50097"/>
    </source>
</evidence>
<feature type="domain" description="MATH" evidence="4">
    <location>
        <begin position="32"/>
        <end position="156"/>
    </location>
</feature>
<evidence type="ECO:0000256" key="1">
    <source>
        <dbReference type="ARBA" id="ARBA00004906"/>
    </source>
</evidence>
<dbReference type="PROSITE" id="PS50144">
    <property type="entry name" value="MATH"/>
    <property type="match status" value="1"/>
</dbReference>
<dbReference type="SUPFAM" id="SSF49599">
    <property type="entry name" value="TRAF domain-like"/>
    <property type="match status" value="1"/>
</dbReference>
<protein>
    <submittedName>
        <fullName evidence="5">Uncharacterized protein</fullName>
    </submittedName>
</protein>
<keyword evidence="6" id="KW-1185">Reference proteome</keyword>
<dbReference type="PROSITE" id="PS50097">
    <property type="entry name" value="BTB"/>
    <property type="match status" value="1"/>
</dbReference>
<feature type="domain" description="BTB" evidence="3">
    <location>
        <begin position="189"/>
        <end position="257"/>
    </location>
</feature>
<dbReference type="SMART" id="SM00225">
    <property type="entry name" value="BTB"/>
    <property type="match status" value="1"/>
</dbReference>
<accession>A0AAD8VPV5</accession>
<evidence type="ECO:0000313" key="5">
    <source>
        <dbReference type="EMBL" id="KAK1612438.1"/>
    </source>
</evidence>
<dbReference type="InterPro" id="IPR000210">
    <property type="entry name" value="BTB/POZ_dom"/>
</dbReference>
<proteinExistence type="inferred from homology"/>
<evidence type="ECO:0000259" key="4">
    <source>
        <dbReference type="PROSITE" id="PS50144"/>
    </source>
</evidence>
<dbReference type="EMBL" id="JAUUTY010000007">
    <property type="protein sequence ID" value="KAK1612438.1"/>
    <property type="molecule type" value="Genomic_DNA"/>
</dbReference>
<dbReference type="InterPro" id="IPR002083">
    <property type="entry name" value="MATH/TRAF_dom"/>
</dbReference>
<dbReference type="InterPro" id="IPR008974">
    <property type="entry name" value="TRAF-like"/>
</dbReference>
<dbReference type="AlphaFoldDB" id="A0AAD8VPV5"/>
<dbReference type="Gene3D" id="2.60.210.10">
    <property type="entry name" value="Apoptosis, Tumor Necrosis Factor Receptor Associated Protein 2, Chain A"/>
    <property type="match status" value="1"/>
</dbReference>
<dbReference type="Pfam" id="PF22486">
    <property type="entry name" value="MATH_2"/>
    <property type="match status" value="1"/>
</dbReference>
<comment type="similarity">
    <text evidence="2">Belongs to the Tdpoz family.</text>
</comment>
<dbReference type="InterPro" id="IPR045005">
    <property type="entry name" value="BPM1-6"/>
</dbReference>
<dbReference type="InterPro" id="IPR056423">
    <property type="entry name" value="BACK_BPM_SPOP"/>
</dbReference>
<dbReference type="Pfam" id="PF24570">
    <property type="entry name" value="BACK_BPM_SPOP"/>
    <property type="match status" value="1"/>
</dbReference>
<dbReference type="CDD" id="cd18280">
    <property type="entry name" value="BTB_POZ_BPM_plant"/>
    <property type="match status" value="1"/>
</dbReference>
<dbReference type="CDD" id="cd00121">
    <property type="entry name" value="MATH"/>
    <property type="match status" value="1"/>
</dbReference>
<comment type="caution">
    <text evidence="5">The sequence shown here is derived from an EMBL/GenBank/DDBJ whole genome shotgun (WGS) entry which is preliminary data.</text>
</comment>